<evidence type="ECO:0000256" key="2">
    <source>
        <dbReference type="SAM" id="MobiDB-lite"/>
    </source>
</evidence>
<name>A0AAW2YSA7_9EUKA</name>
<reference evidence="3 4" key="1">
    <citation type="submission" date="2024-03" db="EMBL/GenBank/DDBJ databases">
        <title>The Acrasis kona genome and developmental transcriptomes reveal deep origins of eukaryotic multicellular pathways.</title>
        <authorList>
            <person name="Sheikh S."/>
            <person name="Fu C.-J."/>
            <person name="Brown M.W."/>
            <person name="Baldauf S.L."/>
        </authorList>
    </citation>
    <scope>NUCLEOTIDE SEQUENCE [LARGE SCALE GENOMIC DNA]</scope>
    <source>
        <strain evidence="3 4">ATCC MYA-3509</strain>
    </source>
</reference>
<dbReference type="Proteomes" id="UP001431209">
    <property type="component" value="Unassembled WGS sequence"/>
</dbReference>
<evidence type="ECO:0000313" key="4">
    <source>
        <dbReference type="Proteomes" id="UP001431209"/>
    </source>
</evidence>
<dbReference type="EMBL" id="JAOPGA020000621">
    <property type="protein sequence ID" value="KAL0480027.1"/>
    <property type="molecule type" value="Genomic_DNA"/>
</dbReference>
<feature type="compositionally biased region" description="Acidic residues" evidence="2">
    <location>
        <begin position="67"/>
        <end position="84"/>
    </location>
</feature>
<organism evidence="3 4">
    <name type="scientific">Acrasis kona</name>
    <dbReference type="NCBI Taxonomy" id="1008807"/>
    <lineage>
        <taxon>Eukaryota</taxon>
        <taxon>Discoba</taxon>
        <taxon>Heterolobosea</taxon>
        <taxon>Tetramitia</taxon>
        <taxon>Eutetramitia</taxon>
        <taxon>Acrasidae</taxon>
        <taxon>Acrasis</taxon>
    </lineage>
</organism>
<proteinExistence type="predicted"/>
<dbReference type="AlphaFoldDB" id="A0AAW2YSA7"/>
<feature type="region of interest" description="Disordered" evidence="2">
    <location>
        <begin position="54"/>
        <end position="86"/>
    </location>
</feature>
<accession>A0AAW2YSA7</accession>
<feature type="non-terminal residue" evidence="3">
    <location>
        <position position="144"/>
    </location>
</feature>
<comment type="caution">
    <text evidence="3">The sequence shown here is derived from an EMBL/GenBank/DDBJ whole genome shotgun (WGS) entry which is preliminary data.</text>
</comment>
<sequence>MNLLNDIETVMQKYDDMKAEYENMRNNYDEVVKLFNKKVKNELDVFGSDLSRMSKEVKRKPTRNYGMDDEELDEIGGTGEEDPDMSVGEARARAFARRWRIEREDLRNKLNNREKTLSEKETQIEQLKIELKTTLSNNKTNRIR</sequence>
<protein>
    <submittedName>
        <fullName evidence="3">Uncharacterized protein</fullName>
    </submittedName>
</protein>
<feature type="coiled-coil region" evidence="1">
    <location>
        <begin position="4"/>
        <end position="34"/>
    </location>
</feature>
<evidence type="ECO:0000256" key="1">
    <source>
        <dbReference type="SAM" id="Coils"/>
    </source>
</evidence>
<evidence type="ECO:0000313" key="3">
    <source>
        <dbReference type="EMBL" id="KAL0480027.1"/>
    </source>
</evidence>
<keyword evidence="1" id="KW-0175">Coiled coil</keyword>
<gene>
    <name evidence="3" type="ORF">AKO1_000854</name>
</gene>
<keyword evidence="4" id="KW-1185">Reference proteome</keyword>
<feature type="coiled-coil region" evidence="1">
    <location>
        <begin position="96"/>
        <end position="137"/>
    </location>
</feature>